<evidence type="ECO:0000259" key="1">
    <source>
        <dbReference type="Pfam" id="PF19835"/>
    </source>
</evidence>
<sequence length="182" mass="21709">MRNTCYPQACTWLVKQAEEFYDYYLDNFLKSQPDIIVPDYDKDTLTAGHWLLPSGYSEEDVLKHEGFVYLITNKINGKMYVGKKFIWSRRSKKQPNGRKKWSKHESDWKNYTSSSKVVNIQIDKHGKDNFTFEILSLHRTRVSTNYTEQKEQMTRDVLHKVNSSGNYMYYNENIACKFFRIK</sequence>
<evidence type="ECO:0000313" key="2">
    <source>
        <dbReference type="EMBL" id="ARW49527.1"/>
    </source>
</evidence>
<reference evidence="2 3" key="1">
    <citation type="submission" date="2017-05" db="EMBL/GenBank/DDBJ databases">
        <title>Genome sequence of Acetobacter pasteurianus subsp. pasteurianus strain SRCM101342.</title>
        <authorList>
            <person name="Cho S.H."/>
        </authorList>
    </citation>
    <scope>NUCLEOTIDE SEQUENCE [LARGE SCALE GENOMIC DNA]</scope>
    <source>
        <strain evidence="2 3">SRCM101342</strain>
        <plasmid evidence="3">pap1342-5</plasmid>
    </source>
</reference>
<accession>A0A1Y0YAV7</accession>
<proteinExistence type="predicted"/>
<name>A0A1Y0YAV7_ACEPA</name>
<dbReference type="Pfam" id="PF19835">
    <property type="entry name" value="SegE_GIY-YIG"/>
    <property type="match status" value="1"/>
</dbReference>
<keyword evidence="2" id="KW-0614">Plasmid</keyword>
<dbReference type="Proteomes" id="UP000196205">
    <property type="component" value="Plasmid pAP1342-5"/>
</dbReference>
<dbReference type="Gene3D" id="3.40.1440.10">
    <property type="entry name" value="GIY-YIG endonuclease"/>
    <property type="match status" value="1"/>
</dbReference>
<gene>
    <name evidence="2" type="ORF">S1001342_03237</name>
</gene>
<protein>
    <recommendedName>
        <fullName evidence="1">Putative endonuclease SegE-like GIY-YIG domain-containing protein</fullName>
    </recommendedName>
</protein>
<dbReference type="EMBL" id="CP021514">
    <property type="protein sequence ID" value="ARW49527.1"/>
    <property type="molecule type" value="Genomic_DNA"/>
</dbReference>
<dbReference type="AlphaFoldDB" id="A0A1Y0YAV7"/>
<dbReference type="SUPFAM" id="SSF82771">
    <property type="entry name" value="GIY-YIG endonuclease"/>
    <property type="match status" value="1"/>
</dbReference>
<organism evidence="2 3">
    <name type="scientific">Acetobacter pasteurianus subsp. pasteurianus</name>
    <dbReference type="NCBI Taxonomy" id="481145"/>
    <lineage>
        <taxon>Bacteria</taxon>
        <taxon>Pseudomonadati</taxon>
        <taxon>Pseudomonadota</taxon>
        <taxon>Alphaproteobacteria</taxon>
        <taxon>Acetobacterales</taxon>
        <taxon>Acetobacteraceae</taxon>
        <taxon>Acetobacter</taxon>
    </lineage>
</organism>
<dbReference type="InterPro" id="IPR045566">
    <property type="entry name" value="SegE-like_GIY-YIG"/>
</dbReference>
<evidence type="ECO:0000313" key="3">
    <source>
        <dbReference type="Proteomes" id="UP000196205"/>
    </source>
</evidence>
<dbReference type="InterPro" id="IPR035901">
    <property type="entry name" value="GIY-YIG_endonuc_sf"/>
</dbReference>
<feature type="domain" description="Putative endonuclease SegE-like GIY-YIG" evidence="1">
    <location>
        <begin position="55"/>
        <end position="174"/>
    </location>
</feature>
<geneLocation type="plasmid" evidence="3">
    <name>pap1342-5</name>
</geneLocation>